<dbReference type="RefSeq" id="WP_174947026.1">
    <property type="nucleotide sequence ID" value="NZ_CABVPY010000082.1"/>
</dbReference>
<keyword evidence="1" id="KW-1133">Transmembrane helix</keyword>
<dbReference type="AlphaFoldDB" id="A0A6P2S6K4"/>
<protein>
    <submittedName>
        <fullName evidence="2">Uncharacterized protein</fullName>
    </submittedName>
</protein>
<name>A0A6P2S6K4_BURL3</name>
<gene>
    <name evidence="2" type="ORF">BLA6863_07094</name>
</gene>
<organism evidence="2 3">
    <name type="scientific">Burkholderia lata (strain ATCC 17760 / DSM 23089 / LMG 22485 / NCIMB 9086 / R18194 / 383)</name>
    <dbReference type="NCBI Taxonomy" id="482957"/>
    <lineage>
        <taxon>Bacteria</taxon>
        <taxon>Pseudomonadati</taxon>
        <taxon>Pseudomonadota</taxon>
        <taxon>Betaproteobacteria</taxon>
        <taxon>Burkholderiales</taxon>
        <taxon>Burkholderiaceae</taxon>
        <taxon>Burkholderia</taxon>
        <taxon>Burkholderia cepacia complex</taxon>
    </lineage>
</organism>
<evidence type="ECO:0000256" key="1">
    <source>
        <dbReference type="SAM" id="Phobius"/>
    </source>
</evidence>
<evidence type="ECO:0000313" key="3">
    <source>
        <dbReference type="Proteomes" id="UP000494170"/>
    </source>
</evidence>
<evidence type="ECO:0000313" key="2">
    <source>
        <dbReference type="EMBL" id="VWC41813.1"/>
    </source>
</evidence>
<sequence>MSNQILVEQATNVTPTRVGIRGWIAVGVLSAAVCVCAFATNAHASVVPSLLTFSKASNDLPIVMPICCQRRAR</sequence>
<keyword evidence="1" id="KW-0472">Membrane</keyword>
<keyword evidence="1" id="KW-0812">Transmembrane</keyword>
<feature type="transmembrane region" description="Helical" evidence="1">
    <location>
        <begin position="20"/>
        <end position="40"/>
    </location>
</feature>
<dbReference type="EMBL" id="CABVPY010000082">
    <property type="protein sequence ID" value="VWC41813.1"/>
    <property type="molecule type" value="Genomic_DNA"/>
</dbReference>
<accession>A0A6P2S6K4</accession>
<dbReference type="Proteomes" id="UP000494170">
    <property type="component" value="Unassembled WGS sequence"/>
</dbReference>
<proteinExistence type="predicted"/>
<reference evidence="2 3" key="1">
    <citation type="submission" date="2019-09" db="EMBL/GenBank/DDBJ databases">
        <authorList>
            <person name="Depoorter E."/>
        </authorList>
    </citation>
    <scope>NUCLEOTIDE SEQUENCE [LARGE SCALE GENOMIC DNA]</scope>
    <source>
        <strain evidence="2">LMG 6863</strain>
    </source>
</reference>